<dbReference type="Pfam" id="PF00059">
    <property type="entry name" value="Lectin_C"/>
    <property type="match status" value="1"/>
</dbReference>
<evidence type="ECO:0000313" key="8">
    <source>
        <dbReference type="EMBL" id="ABB23255.1"/>
    </source>
</evidence>
<organism evidence="8 9">
    <name type="scientific">Chlorobium luteolum (strain DSM 273 / BCRC 81028 / 2530)</name>
    <name type="common">Pelodictyon luteolum</name>
    <dbReference type="NCBI Taxonomy" id="319225"/>
    <lineage>
        <taxon>Bacteria</taxon>
        <taxon>Pseudomonadati</taxon>
        <taxon>Chlorobiota</taxon>
        <taxon>Chlorobiia</taxon>
        <taxon>Chlorobiales</taxon>
        <taxon>Chlorobiaceae</taxon>
        <taxon>Chlorobium/Pelodictyon group</taxon>
        <taxon>Pelodictyon</taxon>
    </lineage>
</organism>
<dbReference type="Pfam" id="PF17803">
    <property type="entry name" value="Cadherin_4"/>
    <property type="match status" value="5"/>
</dbReference>
<keyword evidence="2" id="KW-0732">Signal</keyword>
<feature type="domain" description="Cadherin" evidence="7">
    <location>
        <begin position="5821"/>
        <end position="5954"/>
    </location>
</feature>
<accession>Q3B5X6</accession>
<dbReference type="eggNOG" id="COG4932">
    <property type="taxonomic scope" value="Bacteria"/>
</dbReference>
<dbReference type="InterPro" id="IPR001791">
    <property type="entry name" value="Laminin_G"/>
</dbReference>
<protein>
    <submittedName>
        <fullName evidence="8">VCBS protein</fullName>
    </submittedName>
</protein>
<dbReference type="Gene3D" id="2.60.120.260">
    <property type="entry name" value="Galactose-binding domain-like"/>
    <property type="match status" value="1"/>
</dbReference>
<dbReference type="GO" id="GO:0007156">
    <property type="term" value="P:homophilic cell adhesion via plasma membrane adhesion molecules"/>
    <property type="evidence" value="ECO:0007669"/>
    <property type="project" value="InterPro"/>
</dbReference>
<feature type="domain" description="Cadherin" evidence="7">
    <location>
        <begin position="5187"/>
        <end position="5312"/>
    </location>
</feature>
<dbReference type="eggNOG" id="COG1572">
    <property type="taxonomic scope" value="Bacteria"/>
</dbReference>
<dbReference type="GO" id="GO:0005509">
    <property type="term" value="F:calcium ion binding"/>
    <property type="evidence" value="ECO:0007669"/>
    <property type="project" value="InterPro"/>
</dbReference>
<dbReference type="SUPFAM" id="SSF49313">
    <property type="entry name" value="Cadherin-like"/>
    <property type="match status" value="1"/>
</dbReference>
<dbReference type="InterPro" id="IPR008979">
    <property type="entry name" value="Galactose-bd-like_sf"/>
</dbReference>
<dbReference type="CDD" id="cd00110">
    <property type="entry name" value="LamG"/>
    <property type="match status" value="1"/>
</dbReference>
<dbReference type="RefSeq" id="WP_011357130.1">
    <property type="nucleotide sequence ID" value="NC_007512.1"/>
</dbReference>
<dbReference type="InterPro" id="IPR001759">
    <property type="entry name" value="PTX_dom"/>
</dbReference>
<dbReference type="Gene3D" id="3.10.100.10">
    <property type="entry name" value="Mannose-Binding Protein A, subunit A"/>
    <property type="match status" value="1"/>
</dbReference>
<dbReference type="NCBIfam" id="TIGR01965">
    <property type="entry name" value="VCBS_repeat"/>
    <property type="match status" value="15"/>
</dbReference>
<dbReference type="eggNOG" id="COG2304">
    <property type="taxonomic scope" value="Bacteria"/>
</dbReference>
<proteinExistence type="predicted"/>
<evidence type="ECO:0000256" key="3">
    <source>
        <dbReference type="ARBA" id="ARBA00023157"/>
    </source>
</evidence>
<dbReference type="SMART" id="SM00159">
    <property type="entry name" value="PTX"/>
    <property type="match status" value="1"/>
</dbReference>
<evidence type="ECO:0000256" key="4">
    <source>
        <dbReference type="SAM" id="MobiDB-lite"/>
    </source>
</evidence>
<dbReference type="Pfam" id="PF14252">
    <property type="entry name" value="DUF4347"/>
    <property type="match status" value="1"/>
</dbReference>
<dbReference type="InterPro" id="IPR053786">
    <property type="entry name" value="LEPRxLL_CS"/>
</dbReference>
<keyword evidence="9" id="KW-1185">Reference proteome</keyword>
<evidence type="ECO:0000259" key="6">
    <source>
        <dbReference type="PROSITE" id="PS50041"/>
    </source>
</evidence>
<dbReference type="SUPFAM" id="SSF49785">
    <property type="entry name" value="Galactose-binding domain-like"/>
    <property type="match status" value="1"/>
</dbReference>
<feature type="region of interest" description="Disordered" evidence="4">
    <location>
        <begin position="4129"/>
        <end position="4156"/>
    </location>
</feature>
<dbReference type="PANTHER" id="PTHR14139">
    <property type="entry name" value="CALSYNTENIN"/>
    <property type="match status" value="1"/>
</dbReference>
<evidence type="ECO:0000256" key="2">
    <source>
        <dbReference type="ARBA" id="ARBA00022729"/>
    </source>
</evidence>
<dbReference type="eggNOG" id="COG3391">
    <property type="taxonomic scope" value="Bacteria"/>
</dbReference>
<evidence type="ECO:0000259" key="7">
    <source>
        <dbReference type="PROSITE" id="PS50268"/>
    </source>
</evidence>
<dbReference type="InterPro" id="IPR013783">
    <property type="entry name" value="Ig-like_fold"/>
</dbReference>
<dbReference type="Pfam" id="PF17963">
    <property type="entry name" value="Big_9"/>
    <property type="match status" value="1"/>
</dbReference>
<dbReference type="InterPro" id="IPR001304">
    <property type="entry name" value="C-type_lectin-like"/>
</dbReference>
<keyword evidence="1" id="KW-0245">EGF-like domain</keyword>
<dbReference type="eggNOG" id="COG2911">
    <property type="taxonomic scope" value="Bacteria"/>
</dbReference>
<feature type="region of interest" description="Disordered" evidence="4">
    <location>
        <begin position="4007"/>
        <end position="4035"/>
    </location>
</feature>
<evidence type="ECO:0000256" key="1">
    <source>
        <dbReference type="ARBA" id="ARBA00022536"/>
    </source>
</evidence>
<dbReference type="Proteomes" id="UP000002709">
    <property type="component" value="Chromosome"/>
</dbReference>
<dbReference type="InterPro" id="IPR025592">
    <property type="entry name" value="DUF4347"/>
</dbReference>
<feature type="region of interest" description="Disordered" evidence="4">
    <location>
        <begin position="56"/>
        <end position="81"/>
    </location>
</feature>
<feature type="compositionally biased region" description="Low complexity" evidence="4">
    <location>
        <begin position="4015"/>
        <end position="4035"/>
    </location>
</feature>
<name>Q3B5X6_CHLL3</name>
<feature type="domain" description="C-type lectin" evidence="6">
    <location>
        <begin position="4538"/>
        <end position="4646"/>
    </location>
</feature>
<dbReference type="NCBIfam" id="NF012209">
    <property type="entry name" value="LEPR-8K"/>
    <property type="match status" value="1"/>
</dbReference>
<feature type="compositionally biased region" description="Basic and acidic residues" evidence="4">
    <location>
        <begin position="6597"/>
        <end position="6612"/>
    </location>
</feature>
<evidence type="ECO:0000259" key="5">
    <source>
        <dbReference type="PROSITE" id="PS50025"/>
    </source>
</evidence>
<dbReference type="Gene3D" id="2.60.40.10">
    <property type="entry name" value="Immunoglobulins"/>
    <property type="match status" value="6"/>
</dbReference>
<dbReference type="InterPro" id="IPR000421">
    <property type="entry name" value="FA58C"/>
</dbReference>
<dbReference type="InterPro" id="IPR002126">
    <property type="entry name" value="Cadherin-like_dom"/>
</dbReference>
<feature type="region of interest" description="Disordered" evidence="4">
    <location>
        <begin position="6590"/>
        <end position="6635"/>
    </location>
</feature>
<gene>
    <name evidence="8" type="ordered locus">Plut_0367</name>
</gene>
<dbReference type="KEGG" id="plt:Plut_0367"/>
<dbReference type="GO" id="GO:0016020">
    <property type="term" value="C:membrane"/>
    <property type="evidence" value="ECO:0007669"/>
    <property type="project" value="InterPro"/>
</dbReference>
<feature type="domain" description="Laminin G" evidence="5">
    <location>
        <begin position="1505"/>
        <end position="1686"/>
    </location>
</feature>
<dbReference type="InterPro" id="IPR016187">
    <property type="entry name" value="CTDL_fold"/>
</dbReference>
<dbReference type="eggNOG" id="COG3210">
    <property type="taxonomic scope" value="Bacteria"/>
</dbReference>
<dbReference type="InterPro" id="IPR034007">
    <property type="entry name" value="CTLD_bac"/>
</dbReference>
<dbReference type="InterPro" id="IPR013320">
    <property type="entry name" value="ConA-like_dom_sf"/>
</dbReference>
<dbReference type="PRINTS" id="PR00895">
    <property type="entry name" value="PENTAXIN"/>
</dbReference>
<feature type="domain" description="Cadherin" evidence="7">
    <location>
        <begin position="4143"/>
        <end position="4242"/>
    </location>
</feature>
<keyword evidence="3" id="KW-1015">Disulfide bond</keyword>
<dbReference type="SMART" id="SM00034">
    <property type="entry name" value="CLECT"/>
    <property type="match status" value="1"/>
</dbReference>
<dbReference type="PROSITE" id="PS50025">
    <property type="entry name" value="LAM_G_DOMAIN"/>
    <property type="match status" value="1"/>
</dbReference>
<feature type="compositionally biased region" description="Basic and acidic residues" evidence="4">
    <location>
        <begin position="6626"/>
        <end position="6635"/>
    </location>
</feature>
<dbReference type="PANTHER" id="PTHR14139:SF2">
    <property type="entry name" value="CALSYNTENIN-1"/>
    <property type="match status" value="1"/>
</dbReference>
<dbReference type="InterPro" id="IPR040853">
    <property type="entry name" value="RapA2_cadherin-like"/>
</dbReference>
<dbReference type="PROSITE" id="PS50041">
    <property type="entry name" value="C_TYPE_LECTIN_2"/>
    <property type="match status" value="1"/>
</dbReference>
<dbReference type="Gene3D" id="2.60.120.200">
    <property type="match status" value="8"/>
</dbReference>
<dbReference type="Pfam" id="PF00754">
    <property type="entry name" value="F5_F8_type_C"/>
    <property type="match status" value="1"/>
</dbReference>
<dbReference type="Pfam" id="PF00354">
    <property type="entry name" value="Pentaxin"/>
    <property type="match status" value="1"/>
</dbReference>
<sequence length="6678" mass="684886">MSGPLDNKRRGKGMFLALEPRILLDAAAAVLAGDLIQEALTADSDAGTVECAQVEPTADAEDAATDSPETQADAYDTADSADAAASPLDAAAEVHPVDIVPAADGSADARHEIAFVDASVPEADSLASGLPDRVEVYRIDAGSSGIAQITEILNTRTDIDAVHILSHGTSGSLRIGSDTLSTDTIDFYASQLTAIGRSLSADGDILLYGCDIGQDSDFVLRFSQITGADVAASTDDTGSAALGGDWELEHEVGTIDADAIVSDDYSGILGDYALSFDGGNDYARSASAVNLGNTFTISFWMNAESLKNYGDPLSAGTADYHLSFLTYQDGKMLFIAGDGSSWGNGVTTTSGTFSAGTWYHIVGVATGSNLQLYVNGSLYGTSESNSSPVNDVINIGARPATGYYFDGRVDEVGIWNEAFNAATISALYNGGSPISLTADATNYTGHTDNLLAYWKFNEGSGTTVADSSSHANALTVYDGSSVAASWAVGAMNAPAVGSGQALDFDGVDDKVVVADSGALDLSGSFTIEAWIMPQGSGSSSTDGGMILNKENSYEIAWHGDGSIYYALNDDDTSLDWAWVDTGLDAPVDQWSHLAFIKSSTSLKVILTSEAGESLTYAASTFAGQPEPTTEPLTIGGRPAGTYFNGLIDEVRIWSDARTDTEITTSLYTRLSGTEQGLVGSWDFEEPSGTTAYDRSPSANNGTLTNFVSTDRTSESAPVSERAGALVLDGTDDYLRVENHSELEITGDVTVAVWAKFDVLDGWDIMAIQGNGEGDDNTLYMFGVSTSGGSSKLVAYWEYDSGGSDYYAYSTVSVTVNTSDWHHYAMVRDSVARTVSFYIDGDKFGDAVSYTNNAYKSLTGPLTIGASTTSTGAHNFIDGKIDDLRIYSRALSGAEIAASKDTELNGSESGLVAYYSFNDAGGSVAVDSSPNRLDGTLYGGVSLTTAASPVQRATGMGLVFDGTDDYVNAGANAALQITGDLTVETWANFESLDHNSAPSTLVLQGLGNIDNSQSSNNILYLFRINTDKTLNVFWEYATGTNVTLTSTIAASVNAGEWHHYSFVRDAANKTLTFLVDGVKLGEAISYSSNPVGGDSTPLIIGAEYQNDGAVVSEFKGMIDDVRIWNVARSAAEIAAAMSSRLASTTANLVANFRLDEQGSSTIKSSNGTYTGTLSGNPQFVTNYYIDTLVTDQGTGILPAYDVDTSGTLTFSTTRAPLKGTLTWTDAAAGAFTYTPNAAATGIDTFFYEVSDGSLTSAPREVLVSILDGNQALDFDGVDDYVDLGINQTTLGNTFTISAWVNPDGVWTNYRGIAGDHYDSLESGGTAGINFGQYNSAEPEGAGIVFTIGTGVEQVWSSVRIDTSLIPANDWSHVSMVVSADATTADNYIKVYVNGLLVGEKTGVAAFTPKDGFTIGRAFNGNDRYFDGQIDEFQIWDTARSEAEIREYMYRELPDMVVSGGDLVAYYRFNESSGTLLYDARGGADGTLLHMDDADRVTSAAQFGPKNALDFDGTNDYVNLGSFTDFYGSNYDSDYTISAWVKPADTASNQSIFYARENTADEKYLDLRVNSDGTLTFIVRTIYPDTQGLVTSTVRVDDGRWHNVTAVKSGSVHTLYIDGVSAGMFTLGENPMQLDYFYIGASRTDNNNIAQFFNGRIDEFRLWDKALSASELRDTMMRSLTGNESGLAAYYNFDNTSGTTLQDFSGGRHDGTLTNMDAATDWVASVAFNTWLNTSSTAWAMATNWSLGSVPVSTDNVGIYSYAGSSSPTLSSAATVNNFLLGTGATFTLSANLTVNGSLILENDLDLNGQVITLGGSAMLVEDGGRAYGTSGSITTTRTLSNISGVDVAGLGAEITTVADMGSTIITRTHVADTEPVTLKRSYTLTPITNTGLNATLVFHYDDQELNGLNESDLKLYTSTDSGSTWTFIGGTVDATANTVTLAGLGSLSLVTLGVNAPAVTASAGTTAFTESASASASGDAKKIDESITVSARSGEILTGATVSITGNFKSGEDILAFANDSSTMGDLTGSYDSATGVLTLSSSGGVTAAQMQAALRAVTYRNTSETPTESTRTVSFVVNDGSVGSVVVTKLVSVAATNDAPVAGADSAAVSEDATGTGNVFLNDTDRDFQTTGITVNNGSTTNQGLVFDERPAGTTLLGGATSLDISIIFSSTDSSGDAPIFSYAAGSSYNELLFDANYSNSGKLDWWFGNTALNDSGITSAELLDGNVHTLRFTWISATGATAFYLDGVQKCLTTHFTNSSLGSDGVLVLGQEQDSVGGGWSTSQVFSGTYYGVSITAGDGTTTRTAHWDMSGAQDGTVTSESGGYDLTLAGSPTLVNQLSVSAIRTGTEAGSGTSGTVGQSLAGTYGTLTINADGSYSYSADQNAADALAAGSSATDTFTYSVSDGGLTDTAELVFTVNGMNDVPLISSDSDLIQQASSTGIALKNAAGTAVSDLAIRGIATDGTYMYIADDNGVSSLTIVRFTMEGTMVDTRVVAELPVGWNQMVYLDGAIYFRSYNVNSASNNALYRIATSNWPTAAVSSVTVPGDHPLLIGDGWMNGNLFTTPDGRIGVLGQQDENYDTLVRLYSVSADGLTLTHVQDITILDAVEFPIDSHGAASDGQYLYVMSINAGYRVYSLIDGSFVYDNSSVEGGGSWTMQTPAQGDTAEIGNATYLTRNPLTGAFIWADYNNARVVSSAGVVPSFTVTEDVAGNLTFTGTPFADIDGDTLTVTLSVADGTIAGSAGTGITIGGSGTARTFAGSAADLNTYFGSAGKITYTAAQDSTASRALGVSVTDGTLSSSLQAVIAVTPVNDAPGITAGGTTAFTEQTPIAVASAITLSDAEGDGEWTEGTLKVQVTSNSEAADSLVLPNNAPEGYGIWLDVVNNKTLKYGSTAIGTASSFLASGDTAWTFTFNATATNALVQATARAIQFNNSSDTPGTASRTVTFTATDMHSAATSATQAVTVAALNDAPKVTNEADPALVFDGTDDYALFPDIDANISTAFTLETWVKFDDLDGVQFISGKGTEQMELHTSGSALRFIPTNGAYIDTGSVLVVDTWTHIAATYDAGADTAHIYINGVEVSAVDNNAAADSALLATETGYYLGRRADNTYYLNGSIADFRIWNDVRTADEIRNNMNAELQGSEAGLVALWNLDEGSGTTLADATSSRFNGTAYNTTTWTTRPVTAGLSVNYTEDASPVSLFSGVNVSTVETGETITAMTLTVSNVSDATESLGIDSSAVALTNGASGTTATNGLGYSVSVSSGTATVTLSKAEGISASATETLINGITYSNSSQAPSTGATRTVTITSLKDSGGSAGGGSDTASLNVAATVTVHAVNDAPVLAAQTLSITETASYDTFSIEKGRFGATDAEGDSIVFSLVDSTTVPSGAVDSEGYNFVQNGAYGDLYIQTDGDYAFVPDNGAINALTNNVSESFKIRATADGQTAESTFTVSITAVNDTPTITTYVSTADITTGLPDTAYSVVGSSPETEVVKYAFDDNVNTKYLNFSGVGSSVTVDAGANYVVTSLGLTTANDATNRDPAHFILYGSTDNASFTQIAAAALTPPAERYTDYPTVSFSNSTSYRYYRLAFDQSAGGGGDSYIQVAEIRLGGETSNVILYTENAQVNALENVILRDNEHGSLASATVTISGNYENASDSLSFTNNNTGLYGSITASFVSSTGVLSLSGSATVEQYQNALRAVTYASSSDNPTLNSPTRTLSWQVNDGAADSSVATSTITITPVNDAPALAGAGNTLAFTEGSSPAVIDASLALSDADDTTIASATVTISGGYVSTEDVLACTSQNGITGSWNGSTGVLTLTGSATIAQYKAALESITYQNTNTNNPNIGNRTISWVVNDAALGSSPVTSTITVAGVNDAPTVSSSITRSASEGASSITFNLLANASDVDDSTLSITDVTYAVGGVSTGNSGSDVPAGFSLSGVTLTVDPAAAAFDDLAAGVGRTIVASYTIADGSGGAVTQTATVTITGTNDVPTVTNADTAKAGAVTESGNADDGTAEAGTATASGTLSSSDVDASATATWSLQGTPSTTYGTMVLDATSGVWTYTLDNTLTATQALKEGESATQTYTARVTDDKGAYVDQTLTVTITGTNDVPTVTNADTAKAGAVTESGNADDGTAEAGTATASGTLSSSDVDASATATWSLQGTPSTTYGTMVLDATSGVWTYTLDNTLTATQALKEGESATQTYTARVTDDKGAYVDQTVTITITGTNDAPTLTGLEGKTVLENASAAFIDSSVVFGDVDSVNLDGGTLMVSGLDSEDVVSIATGVAHSNGAIQRDGNNVQVSDGSGWTTIGTIGTVAGATGSGENLVITFNSSAMPTNVDALLQSLTFYNNDDTPTAIRTLSITVTDGDGGTTGAQSAVVNVTAVDDSSVLAFSHSPSTYTENATGFHIDSGLTITDVDSTTLDGAKVFISSNFFGTEDTLSASGTNVSWSGSGGSYAGTNGTITMAYDAAKGILTLSGSAGVADYQAALRSIQYSNSSDNPSTASRGIDITLGSAVGTVIDDTLHFYEYVAIPGISWTASRDAAALKTLNGLTGYLATITSEAESTFVLSKVSGTTWIGASDKDSEGIWKWMTGPETGETLSWTNWSSGEPNNSGGNEDYAHIMDWTSPAGKWNDLPDGGGGGDYASKGYLVEYSAPALSVSFSKSLSLGITAVNDVPVSSGGITNTGGIEAGVDSSGNAVAGSNATAAANALFAGVSDLDNSIFTVTQAKASAGSFAGVTASTTSSNGLAVTGLYGTMTVGADGSYSYVIDNTNATVQALDESESVDDLFVVRVSDGSGGTVDQALTIRVDGTNDRPTVSSSITGSASEGASSITFNLLANASDVDDSTLSITDVTYAVGGVSTGNSGSDVPAGFSLSGVTLRVDQAAAAFDDLAAGVGRTIVASYTIADGSGGSVAQTATVTITGTNDVPTVTNADTAKAGAVTESGHADDGAAVAGTATATGTLTSSDVDAGATKAWSLQGTSSTTYGTMAINASTGVWSYTLNNELTATQALKEGDTVTEAYTARVTDDQGAYVDQTVTITITGTNDVPTVTSLAAAHAGAVVEAGHQDNGTVVAGTATATGTLAASDVDTGATKIWSLQGTPSETYGTMAINSSTGVWTYTLDNTLMATQALKEGESATQTYTARVTDDQGAYVDQAVTITITGTNDAPVLQAVTAGSITETVQSSATADQNLSGTLTAADVDGGDSKTYGINDGSGNAIAASDGVVSKAGTYGTLTLDTSTGVYAYAKNASAIEALDDGESGSDSFTVVVTDSAGAVSSKTYTVSVTGHDDAPTLSAATSGSITETGLATAVTETGLTGTLSGSDVDTEILTYGIDGGIELTGTYAGIVTKTGTYGTLSLNRSSGAYQYDRNAASVEALAASESVSDVFTLTVTDGDGVLVRQTYTVNLTGADDVPLITVVDVDASITEASTLLDSGSVTFTDVDLSDRPVATGAKSSISAVKSGGTTALVLSAAQESALAAGFSVTNADGNTNNGTVNWGYVIAESTLDFLGAGEKVTAVFTITVNDQHGGTATQDVMVRITGANDSPSISLGGSDSASEGLSESNAGLSKSGTLTLSDKDATDTVTPSVYAVSTEGITNGISNTAFKAMLSVDDGAVIASGATGGTIHWVFNSGSEAFNYLAEGETLKLTYTLRATDSQSSVVDQAVVITITGTNDTPVVDATDVSGGVTELVTADGNLTDSGTIGFTDTDLSDTHSLGAVTASGGAIGALTVTKTVDTTGIGTGGSMTWNYSVAASAVEYLAAGETKVESFTFAVQDAHGGSVTRTVEVTLTGTNDAPVITAGPDTASLSEIDAGLSTSGSLTVSDVDVTDVVTATRTLSVGGTSNRSDSAAPGDAALLGMFTVTPGTIIDGLHTSSTLGWSFDSGTGTFDYLQNGETLVLTYTVSATDDNGTALSDSETVTITITGTNDTPVITNGNDTSALTETDAALTASGTMAVMDLDTADTVDIAVESVSRGGTFEGTVPLTNDELKAMLGVSVQSGSISALGADASAGTEFGWTFTSGSSGSAAFDFLRDGETLVLTYTLKATDNSGAGSLEASPSATSIVVVTVTGTNDAPEITAATVTGAITEGSGDLTETGSIAFSDVDLSDRPSVSKALKSLKWESAAGEDVTDAMSVGRYNELTAFASGESVYGFAMTPSSANANGGSVGWEYSMQESTLDFLAAGETVTVVYTVRVADDKGGSASQDVTITINGTNDLPELASVTYGSIVENPSDTTVLESGLFGTLKGTDRDSVSMLTYGISGSLPSGGMVAQSGRYGTLQVATASGAFLYKRDALAVEALDDGQMAADRFIFTVTDGLSAPSKREYVVNLTGAAEFVPLADAAKAKTSSDNLAPDLVPSVLNSLVLVQPDSGTDASPASSMLSTVVQGIVVQGVDVSTDPFVVPSATGSSVPPATVPEPLLSAASSTVAPSETVSLPVKNSVAGIDDGQNVKGASLTKATGAAEGAASVGRAVGEVLFVDKGIGNISVDPVMGLIFRVPENAFGKADASAKVTYRAMQAGGLPLPKWVTFDSESATFRVKPGAEGSLRVVVKILDEAGNEAEASFELNARDGLTPKDDAKDGSKDGEGRPQGAAGHRSLHPFSREGALDGGREVLPSAGRRALSEQLAEAGRWGMFRKHHQLLAQLGEVVAEDA</sequence>
<dbReference type="eggNOG" id="COG5276">
    <property type="taxonomic scope" value="Bacteria"/>
</dbReference>
<dbReference type="SMART" id="SM00560">
    <property type="entry name" value="LamGL"/>
    <property type="match status" value="7"/>
</dbReference>
<dbReference type="CDD" id="cd03603">
    <property type="entry name" value="CLECT_VCBS"/>
    <property type="match status" value="1"/>
</dbReference>
<dbReference type="SUPFAM" id="SSF56436">
    <property type="entry name" value="C-type lectin-like"/>
    <property type="match status" value="1"/>
</dbReference>
<dbReference type="InterPro" id="IPR006558">
    <property type="entry name" value="LamG-like"/>
</dbReference>
<dbReference type="EMBL" id="CP000096">
    <property type="protein sequence ID" value="ABB23255.1"/>
    <property type="molecule type" value="Genomic_DNA"/>
</dbReference>
<feature type="compositionally biased region" description="Low complexity" evidence="4">
    <location>
        <begin position="4136"/>
        <end position="4156"/>
    </location>
</feature>
<dbReference type="InterPro" id="IPR016186">
    <property type="entry name" value="C-type_lectin-like/link_sf"/>
</dbReference>
<dbReference type="InterPro" id="IPR015919">
    <property type="entry name" value="Cadherin-like_sf"/>
</dbReference>
<dbReference type="PROSITE" id="PS50268">
    <property type="entry name" value="CADHERIN_2"/>
    <property type="match status" value="3"/>
</dbReference>
<dbReference type="SUPFAM" id="SSF49899">
    <property type="entry name" value="Concanavalin A-like lectins/glucanases"/>
    <property type="match status" value="8"/>
</dbReference>
<dbReference type="HOGENOM" id="CLU_222914_0_0_10"/>
<feature type="compositionally biased region" description="Polar residues" evidence="4">
    <location>
        <begin position="5567"/>
        <end position="5595"/>
    </location>
</feature>
<dbReference type="InterPro" id="IPR010221">
    <property type="entry name" value="VCBS_dom"/>
</dbReference>
<reference evidence="9" key="1">
    <citation type="submission" date="2005-08" db="EMBL/GenBank/DDBJ databases">
        <title>Complete sequence of Pelodictyon luteolum DSM 273.</title>
        <authorList>
            <consortium name="US DOE Joint Genome Institute"/>
            <person name="Copeland A."/>
            <person name="Lucas S."/>
            <person name="Lapidus A."/>
            <person name="Barry K."/>
            <person name="Detter J.C."/>
            <person name="Glavina T."/>
            <person name="Hammon N."/>
            <person name="Israni S."/>
            <person name="Pitluck S."/>
            <person name="Bryant D."/>
            <person name="Schmutz J."/>
            <person name="Larimer F."/>
            <person name="Land M."/>
            <person name="Kyrpides N."/>
            <person name="Ivanova N."/>
            <person name="Richardson P."/>
        </authorList>
    </citation>
    <scope>NUCLEOTIDE SEQUENCE [LARGE SCALE GENOMIC DNA]</scope>
    <source>
        <strain evidence="9">DSM 273 / BCRC 81028 / 2530</strain>
    </source>
</reference>
<dbReference type="OrthoDB" id="595640at2"/>
<dbReference type="eggNOG" id="COG2982">
    <property type="taxonomic scope" value="Bacteria"/>
</dbReference>
<dbReference type="Pfam" id="PF13385">
    <property type="entry name" value="Laminin_G_3"/>
    <property type="match status" value="7"/>
</dbReference>
<dbReference type="STRING" id="319225.Plut_0367"/>
<dbReference type="eggNOG" id="COG2931">
    <property type="taxonomic scope" value="Bacteria"/>
</dbReference>
<evidence type="ECO:0000313" key="9">
    <source>
        <dbReference type="Proteomes" id="UP000002709"/>
    </source>
</evidence>
<dbReference type="eggNOG" id="COG3898">
    <property type="taxonomic scope" value="Bacteria"/>
</dbReference>
<dbReference type="SMART" id="SM00282">
    <property type="entry name" value="LamG"/>
    <property type="match status" value="3"/>
</dbReference>
<feature type="region of interest" description="Disordered" evidence="4">
    <location>
        <begin position="5567"/>
        <end position="5598"/>
    </location>
</feature>
<feature type="compositionally biased region" description="Low complexity" evidence="4">
    <location>
        <begin position="65"/>
        <end position="81"/>
    </location>
</feature>